<reference evidence="1 2" key="1">
    <citation type="submission" date="2013-02" db="EMBL/GenBank/DDBJ databases">
        <title>Whole genome shotgun sequence of Gordonia malaquae NBRC 108250.</title>
        <authorList>
            <person name="Yoshida I."/>
            <person name="Hosoyama A."/>
            <person name="Tsuchikane K."/>
            <person name="Ando Y."/>
            <person name="Baba S."/>
            <person name="Ohji S."/>
            <person name="Hamada M."/>
            <person name="Tamura T."/>
            <person name="Yamazoe A."/>
            <person name="Yamazaki S."/>
            <person name="Fujita N."/>
        </authorList>
    </citation>
    <scope>NUCLEOTIDE SEQUENCE [LARGE SCALE GENOMIC DNA]</scope>
    <source>
        <strain evidence="1 2">NBRC 108250</strain>
    </source>
</reference>
<evidence type="ECO:0000313" key="1">
    <source>
        <dbReference type="EMBL" id="GAC78498.1"/>
    </source>
</evidence>
<comment type="caution">
    <text evidence="1">The sequence shown here is derived from an EMBL/GenBank/DDBJ whole genome shotgun (WGS) entry which is preliminary data.</text>
</comment>
<dbReference type="Proteomes" id="UP000035009">
    <property type="component" value="Unassembled WGS sequence"/>
</dbReference>
<dbReference type="EMBL" id="BAOP01000003">
    <property type="protein sequence ID" value="GAC78498.1"/>
    <property type="molecule type" value="Genomic_DNA"/>
</dbReference>
<name>M3VA38_GORML</name>
<dbReference type="RefSeq" id="WP_008376534.1">
    <property type="nucleotide sequence ID" value="NZ_BAOP01000003.1"/>
</dbReference>
<dbReference type="AlphaFoldDB" id="M3VA38"/>
<dbReference type="STRING" id="410332.SAMN04488550_2480"/>
<protein>
    <recommendedName>
        <fullName evidence="3">3-methyladenine DNA glycosylase</fullName>
    </recommendedName>
</protein>
<evidence type="ECO:0000313" key="2">
    <source>
        <dbReference type="Proteomes" id="UP000035009"/>
    </source>
</evidence>
<proteinExistence type="predicted"/>
<gene>
    <name evidence="1" type="ORF">GM1_003_02370</name>
</gene>
<evidence type="ECO:0008006" key="3">
    <source>
        <dbReference type="Google" id="ProtNLM"/>
    </source>
</evidence>
<sequence length="305" mass="34035">MSGHDRLLTHSEWSARAATHRDRMNALVGPYFAERSAGVAHPVVDFLFTYYAARPAQVTRWHPGFGVSLERARRYTGLRGYIVDDDGTATVSQEHLESRIDLLDATLAITQATAGRAPRFGCFGLHEWAMVYRSDANRHPHPLRLGAVETDAVVERSGLRCTHFDAFRFFTDPARPRNATYLTRADAVANEQPGCLHATMDLYRYCLRLSPLIGSDLLGDCFELALKARELDMRASPYDLTGVLDMTGRPYEPVPIETAEGRAQYAAEQTAVAERGAVLRESVIARCDDLRKWCRGPSPVEQPGR</sequence>
<dbReference type="OrthoDB" id="9790578at2"/>
<accession>M3VA38</accession>
<dbReference type="eggNOG" id="ENOG502Z7SZ">
    <property type="taxonomic scope" value="Bacteria"/>
</dbReference>
<keyword evidence="2" id="KW-1185">Reference proteome</keyword>
<organism evidence="1 2">
    <name type="scientific">Gordonia malaquae NBRC 108250</name>
    <dbReference type="NCBI Taxonomy" id="1223542"/>
    <lineage>
        <taxon>Bacteria</taxon>
        <taxon>Bacillati</taxon>
        <taxon>Actinomycetota</taxon>
        <taxon>Actinomycetes</taxon>
        <taxon>Mycobacteriales</taxon>
        <taxon>Gordoniaceae</taxon>
        <taxon>Gordonia</taxon>
    </lineage>
</organism>